<comment type="caution">
    <text evidence="2">The sequence shown here is derived from an EMBL/GenBank/DDBJ whole genome shotgun (WGS) entry which is preliminary data.</text>
</comment>
<dbReference type="Pfam" id="PF00072">
    <property type="entry name" value="Response_reg"/>
    <property type="match status" value="1"/>
</dbReference>
<sequence>MTASTVPGSDRHTIFVVEDHPTTLAGIHSILERFGNNIDLETLTTLQEAREAVQRLEPNLMVLDLQLPQSAGESASTEAGIQFLKELMLQHPFLNIAVHTSYPDALVRIIPDIDNHRGGFTVTSKDSSTEKAFERFKAALQGYTHTRDIRSLKAGLELKPEWLETLDLACKEGYQDRAIAKHLHVSESMVRNYWSKIYDVLGIFPEDAKNEGRNLRIVTCLKARDEGLIE</sequence>
<gene>
    <name evidence="2" type="ORF">QQ91_006445</name>
</gene>
<dbReference type="PANTHER" id="PTHR43214">
    <property type="entry name" value="TWO-COMPONENT RESPONSE REGULATOR"/>
    <property type="match status" value="1"/>
</dbReference>
<evidence type="ECO:0000256" key="1">
    <source>
        <dbReference type="ARBA" id="ARBA00023125"/>
    </source>
</evidence>
<dbReference type="GO" id="GO:0000160">
    <property type="term" value="P:phosphorelay signal transduction system"/>
    <property type="evidence" value="ECO:0007669"/>
    <property type="project" value="InterPro"/>
</dbReference>
<dbReference type="Gene3D" id="1.10.10.10">
    <property type="entry name" value="Winged helix-like DNA-binding domain superfamily/Winged helix DNA-binding domain"/>
    <property type="match status" value="1"/>
</dbReference>
<dbReference type="SUPFAM" id="SSF52172">
    <property type="entry name" value="CheY-like"/>
    <property type="match status" value="1"/>
</dbReference>
<reference evidence="2" key="1">
    <citation type="submission" date="2014-11" db="EMBL/GenBank/DDBJ databases">
        <authorList>
            <person name="Malar M.C."/>
            <person name="Sen D."/>
            <person name="Tripathy S."/>
        </authorList>
    </citation>
    <scope>NUCLEOTIDE SEQUENCE</scope>
    <source>
        <strain evidence="2">BDU141951</strain>
    </source>
</reference>
<dbReference type="EMBL" id="JTHE02000003">
    <property type="protein sequence ID" value="NEV66752.1"/>
    <property type="molecule type" value="Genomic_DNA"/>
</dbReference>
<dbReference type="AlphaFoldDB" id="A0A0C1YE71"/>
<keyword evidence="1" id="KW-0238">DNA-binding</keyword>
<name>A0A0C1YE71_9CYAN</name>
<proteinExistence type="predicted"/>
<reference evidence="2" key="2">
    <citation type="journal article" date="2015" name="Genome Announc.">
        <title>Draft Genome Sequence of Filamentous Marine Cyanobacterium Lyngbya confervoides Strain BDU141951.</title>
        <authorList>
            <person name="Chandrababunaidu M.M."/>
            <person name="Sen D."/>
            <person name="Tripathy S."/>
        </authorList>
    </citation>
    <scope>NUCLEOTIDE SEQUENCE</scope>
    <source>
        <strain evidence="2">BDU141951</strain>
    </source>
</reference>
<dbReference type="InterPro" id="IPR011006">
    <property type="entry name" value="CheY-like_superfamily"/>
</dbReference>
<evidence type="ECO:0000313" key="2">
    <source>
        <dbReference type="EMBL" id="NEV66752.1"/>
    </source>
</evidence>
<accession>A0A0C1YE71</accession>
<dbReference type="PROSITE" id="PS50110">
    <property type="entry name" value="RESPONSE_REGULATORY"/>
    <property type="match status" value="1"/>
</dbReference>
<protein>
    <submittedName>
        <fullName evidence="2">Response regulator transcription factor</fullName>
    </submittedName>
</protein>
<dbReference type="GO" id="GO:0003677">
    <property type="term" value="F:DNA binding"/>
    <property type="evidence" value="ECO:0007669"/>
    <property type="project" value="UniProtKB-KW"/>
</dbReference>
<dbReference type="InterPro" id="IPR036388">
    <property type="entry name" value="WH-like_DNA-bd_sf"/>
</dbReference>
<dbReference type="InterPro" id="IPR039420">
    <property type="entry name" value="WalR-like"/>
</dbReference>
<dbReference type="Gene3D" id="3.40.50.2300">
    <property type="match status" value="1"/>
</dbReference>
<reference evidence="2" key="3">
    <citation type="submission" date="2020-02" db="EMBL/GenBank/DDBJ databases">
        <authorList>
            <person name="Sarangi A.N."/>
            <person name="Ghosh S."/>
            <person name="Mukherjee M."/>
            <person name="Tripathy S."/>
        </authorList>
    </citation>
    <scope>NUCLEOTIDE SEQUENCE</scope>
    <source>
        <strain evidence="2">BDU141951</strain>
    </source>
</reference>
<dbReference type="InterPro" id="IPR001789">
    <property type="entry name" value="Sig_transdc_resp-reg_receiver"/>
</dbReference>
<organism evidence="2">
    <name type="scientific">Lyngbya confervoides BDU141951</name>
    <dbReference type="NCBI Taxonomy" id="1574623"/>
    <lineage>
        <taxon>Bacteria</taxon>
        <taxon>Bacillati</taxon>
        <taxon>Cyanobacteriota</taxon>
        <taxon>Cyanophyceae</taxon>
        <taxon>Oscillatoriophycideae</taxon>
        <taxon>Oscillatoriales</taxon>
        <taxon>Microcoleaceae</taxon>
        <taxon>Lyngbya</taxon>
    </lineage>
</organism>